<proteinExistence type="predicted"/>
<dbReference type="EMBL" id="LNIX01000001">
    <property type="protein sequence ID" value="OXA63685.1"/>
    <property type="molecule type" value="Genomic_DNA"/>
</dbReference>
<gene>
    <name evidence="2" type="ORF">Fcan01_01971</name>
</gene>
<dbReference type="Gene3D" id="3.90.1720.30">
    <property type="entry name" value="PPPDE domains"/>
    <property type="match status" value="1"/>
</dbReference>
<organism evidence="2 3">
    <name type="scientific">Folsomia candida</name>
    <name type="common">Springtail</name>
    <dbReference type="NCBI Taxonomy" id="158441"/>
    <lineage>
        <taxon>Eukaryota</taxon>
        <taxon>Metazoa</taxon>
        <taxon>Ecdysozoa</taxon>
        <taxon>Arthropoda</taxon>
        <taxon>Hexapoda</taxon>
        <taxon>Collembola</taxon>
        <taxon>Entomobryomorpha</taxon>
        <taxon>Isotomoidea</taxon>
        <taxon>Isotomidae</taxon>
        <taxon>Proisotominae</taxon>
        <taxon>Folsomia</taxon>
    </lineage>
</organism>
<feature type="compositionally biased region" description="Polar residues" evidence="1">
    <location>
        <begin position="260"/>
        <end position="276"/>
    </location>
</feature>
<dbReference type="InterPro" id="IPR042266">
    <property type="entry name" value="PPPDE_sf"/>
</dbReference>
<keyword evidence="3" id="KW-1185">Reference proteome</keyword>
<name>A0A226F1M4_FOLCA</name>
<dbReference type="OrthoDB" id="8250415at2759"/>
<sequence length="276" mass="29682">MINVSNLVGGVVNIGPAVCQPVEALSWDITLGTAGTGLGQLILGKTSSSSEMVPEAVDHVGVIVFGFLYEYGDLGILKTAAPLQSSPKSKYPVFYLRSREKLGDTAKSQEEFEEWVDVMNQTDFQGSGYDVVKQSCVVWGIRACEFLGVDYPENWDKVCNWAAQNSTVASLIGGSGVNSRKVQIKAQTAQAPKKLYNYMKKKLKRKGHVKKESGESESGSSNTSTSEGGDEDEENASTVETSDQNFSQSQEGEDSGGTNGEETVTAITSTMSVTRM</sequence>
<feature type="compositionally biased region" description="Polar residues" evidence="1">
    <location>
        <begin position="236"/>
        <end position="250"/>
    </location>
</feature>
<dbReference type="AlphaFoldDB" id="A0A226F1M4"/>
<accession>A0A226F1M4</accession>
<protein>
    <recommendedName>
        <fullName evidence="4">PPPDE domain-containing protein</fullName>
    </recommendedName>
</protein>
<evidence type="ECO:0000313" key="3">
    <source>
        <dbReference type="Proteomes" id="UP000198287"/>
    </source>
</evidence>
<dbReference type="Proteomes" id="UP000198287">
    <property type="component" value="Unassembled WGS sequence"/>
</dbReference>
<feature type="compositionally biased region" description="Low complexity" evidence="1">
    <location>
        <begin position="216"/>
        <end position="227"/>
    </location>
</feature>
<evidence type="ECO:0000256" key="1">
    <source>
        <dbReference type="SAM" id="MobiDB-lite"/>
    </source>
</evidence>
<comment type="caution">
    <text evidence="2">The sequence shown here is derived from an EMBL/GenBank/DDBJ whole genome shotgun (WGS) entry which is preliminary data.</text>
</comment>
<reference evidence="2 3" key="1">
    <citation type="submission" date="2015-12" db="EMBL/GenBank/DDBJ databases">
        <title>The genome of Folsomia candida.</title>
        <authorList>
            <person name="Faddeeva A."/>
            <person name="Derks M.F."/>
            <person name="Anvar Y."/>
            <person name="Smit S."/>
            <person name="Van Straalen N."/>
            <person name="Roelofs D."/>
        </authorList>
    </citation>
    <scope>NUCLEOTIDE SEQUENCE [LARGE SCALE GENOMIC DNA]</scope>
    <source>
        <strain evidence="2 3">VU population</strain>
        <tissue evidence="2">Whole body</tissue>
    </source>
</reference>
<evidence type="ECO:0000313" key="2">
    <source>
        <dbReference type="EMBL" id="OXA63685.1"/>
    </source>
</evidence>
<evidence type="ECO:0008006" key="4">
    <source>
        <dbReference type="Google" id="ProtNLM"/>
    </source>
</evidence>
<feature type="region of interest" description="Disordered" evidence="1">
    <location>
        <begin position="203"/>
        <end position="276"/>
    </location>
</feature>
<dbReference type="OMA" id="IRACEFL"/>